<dbReference type="Pfam" id="PF01638">
    <property type="entry name" value="HxlR"/>
    <property type="match status" value="1"/>
</dbReference>
<organism evidence="2 3">
    <name type="scientific">Mucilaginibacter gossypii</name>
    <dbReference type="NCBI Taxonomy" id="551996"/>
    <lineage>
        <taxon>Bacteria</taxon>
        <taxon>Pseudomonadati</taxon>
        <taxon>Bacteroidota</taxon>
        <taxon>Sphingobacteriia</taxon>
        <taxon>Sphingobacteriales</taxon>
        <taxon>Sphingobacteriaceae</taxon>
        <taxon>Mucilaginibacter</taxon>
    </lineage>
</organism>
<dbReference type="InterPro" id="IPR036390">
    <property type="entry name" value="WH_DNA-bd_sf"/>
</dbReference>
<gene>
    <name evidence="2" type="ORF">SAMN05192573_110201</name>
</gene>
<proteinExistence type="predicted"/>
<name>A0A1G8DEP9_9SPHI</name>
<accession>A0A1G8DEP9</accession>
<dbReference type="InterPro" id="IPR002577">
    <property type="entry name" value="HTH_HxlR"/>
</dbReference>
<dbReference type="SUPFAM" id="SSF46785">
    <property type="entry name" value="Winged helix' DNA-binding domain"/>
    <property type="match status" value="1"/>
</dbReference>
<sequence>MRRNHLPRLLRADIDFSGPFLKELQELEQNQIVARTVMPTKLITVEYDLTEHGKTLNGVITAISAWGVTHRKFLFKK</sequence>
<dbReference type="AlphaFoldDB" id="A0A1G8DEP9"/>
<dbReference type="STRING" id="551996.SAMN05192573_110201"/>
<dbReference type="PROSITE" id="PS51118">
    <property type="entry name" value="HTH_HXLR"/>
    <property type="match status" value="1"/>
</dbReference>
<evidence type="ECO:0000259" key="1">
    <source>
        <dbReference type="PROSITE" id="PS51118"/>
    </source>
</evidence>
<evidence type="ECO:0000313" key="2">
    <source>
        <dbReference type="EMBL" id="SDH56074.1"/>
    </source>
</evidence>
<dbReference type="InterPro" id="IPR036388">
    <property type="entry name" value="WH-like_DNA-bd_sf"/>
</dbReference>
<protein>
    <submittedName>
        <fullName evidence="2">HxlR-like helix-turn-helix</fullName>
    </submittedName>
</protein>
<feature type="domain" description="HTH hxlR-type" evidence="1">
    <location>
        <begin position="1"/>
        <end position="75"/>
    </location>
</feature>
<evidence type="ECO:0000313" key="3">
    <source>
        <dbReference type="Proteomes" id="UP000199705"/>
    </source>
</evidence>
<dbReference type="EMBL" id="FNCG01000010">
    <property type="protein sequence ID" value="SDH56074.1"/>
    <property type="molecule type" value="Genomic_DNA"/>
</dbReference>
<keyword evidence="3" id="KW-1185">Reference proteome</keyword>
<reference evidence="3" key="1">
    <citation type="submission" date="2016-10" db="EMBL/GenBank/DDBJ databases">
        <authorList>
            <person name="Varghese N."/>
            <person name="Submissions S."/>
        </authorList>
    </citation>
    <scope>NUCLEOTIDE SEQUENCE [LARGE SCALE GENOMIC DNA]</scope>
    <source>
        <strain evidence="3">Gh-67</strain>
    </source>
</reference>
<dbReference type="Proteomes" id="UP000199705">
    <property type="component" value="Unassembled WGS sequence"/>
</dbReference>
<dbReference type="Gene3D" id="1.10.10.10">
    <property type="entry name" value="Winged helix-like DNA-binding domain superfamily/Winged helix DNA-binding domain"/>
    <property type="match status" value="1"/>
</dbReference>